<dbReference type="GO" id="GO:0005886">
    <property type="term" value="C:plasma membrane"/>
    <property type="evidence" value="ECO:0007669"/>
    <property type="project" value="UniProtKB-SubCell"/>
</dbReference>
<dbReference type="AlphaFoldDB" id="A0A975DB61"/>
<dbReference type="InterPro" id="IPR003594">
    <property type="entry name" value="HATPase_dom"/>
</dbReference>
<dbReference type="GO" id="GO:0000155">
    <property type="term" value="F:phosphorelay sensor kinase activity"/>
    <property type="evidence" value="ECO:0007669"/>
    <property type="project" value="InterPro"/>
</dbReference>
<evidence type="ECO:0000313" key="23">
    <source>
        <dbReference type="EMBL" id="QTH63534.1"/>
    </source>
</evidence>
<evidence type="ECO:0000256" key="3">
    <source>
        <dbReference type="ARBA" id="ARBA00012438"/>
    </source>
</evidence>
<dbReference type="Pfam" id="PF00072">
    <property type="entry name" value="Response_reg"/>
    <property type="match status" value="1"/>
</dbReference>
<dbReference type="Gene3D" id="3.40.50.2300">
    <property type="match status" value="1"/>
</dbReference>
<sequence>MDKKNQKQKFLRISHVLLIWLILFGCLTVMAGFGGIYTFSQWLKPDQLTASLQKHVDSAVAGMPEYVLDPEQKSAAQSYINAIHGESDKKAFFLYRLEKGQLKSQAATASLEGYIPSPILANHVSDLNSWVEIRKIILVDGEEAGLIIGTMLKQKTDFGFILSLFVACLLGAIVLTRIIAVMLNNAVNSDAMPLIAETNLITNKNKFDKRLAPKRFGPFSTLAATINTLFKKIDSLIKDNQELDIANDKLAQEMENKINERTNALRIAMEEAEQANESKSTFLATMSHEIRTPMNGIIGSIDLLRKSTLNQNQFRLSDTIRESAFSLLRIIDDILDFSKIEAGKLEVESIPMSINSIVEAVGRTLLSVAEQKNIDLRIYCDPAISENLIGDPIRIRQILFNLAGNAIKFTNTSKTKKGVVQIRAEISESNLEFTNVVLRVIDNGKGMTERQVNYVFQPFSQAEGSVTRQFGGTGLGLTICQRLTDLMYGHINVKSELGEGSEFTVSLPLRSSNASGHTKTYDFSELDLVCFSSDYHHINSMEAYVKHYSANVDIAHSVEGLKHIAGTYHCDPTHQSIWVIDATNYHDETLKVIYDLLEQPNLQKTRFLVLSNTIENQVQEHERIWYMHAMPLCRSGLLELIQDVADNKQHEPETAIESTHNVIQTMSIDEAREKNQLVLLAEDNAMNQQVITEQLNMLGYAVEVANDGQEAIDMWRANNYPLVLTDLHMPNKSGYDVIKTIREEGPKRAEDADFTRVVAITANALKGEEQKCISLGMDGYLTKPLELSDLEVVMNKWLKLEENETTKLVQEATRTKPIEPVNYANEPIQQSVLISYLGNDKSRHLKYLEMFKTRGNELIDKIGDSIQNNERENIKNLAHQFKSMSKSVGAMPLFDSALELENQAIGMSQENIEALYTQILKQFNQVITFIKEEYQPDTPSLEIDDKF</sequence>
<evidence type="ECO:0000313" key="24">
    <source>
        <dbReference type="Proteomes" id="UP000682739"/>
    </source>
</evidence>
<keyword evidence="5 17" id="KW-0597">Phosphoprotein</keyword>
<keyword evidence="18" id="KW-0175">Coiled coil</keyword>
<evidence type="ECO:0000256" key="19">
    <source>
        <dbReference type="SAM" id="Phobius"/>
    </source>
</evidence>
<keyword evidence="10" id="KW-0067">ATP-binding</keyword>
<feature type="modified residue" description="Phosphohistidine" evidence="16">
    <location>
        <position position="879"/>
    </location>
</feature>
<keyword evidence="4" id="KW-1003">Cell membrane</keyword>
<keyword evidence="6" id="KW-0808">Transferase</keyword>
<dbReference type="InterPro" id="IPR008207">
    <property type="entry name" value="Sig_transdc_His_kin_Hpt_dom"/>
</dbReference>
<dbReference type="SUPFAM" id="SSF47384">
    <property type="entry name" value="Homodimeric domain of signal transducing histidine kinase"/>
    <property type="match status" value="1"/>
</dbReference>
<dbReference type="InterPro" id="IPR005467">
    <property type="entry name" value="His_kinase_dom"/>
</dbReference>
<dbReference type="EC" id="2.7.13.3" evidence="3"/>
<dbReference type="GO" id="GO:0005524">
    <property type="term" value="F:ATP binding"/>
    <property type="evidence" value="ECO:0007669"/>
    <property type="project" value="UniProtKB-KW"/>
</dbReference>
<dbReference type="SMART" id="SM00387">
    <property type="entry name" value="HATPase_c"/>
    <property type="match status" value="1"/>
</dbReference>
<dbReference type="Pfam" id="PF02518">
    <property type="entry name" value="HATPase_c"/>
    <property type="match status" value="1"/>
</dbReference>
<dbReference type="InterPro" id="IPR004358">
    <property type="entry name" value="Sig_transdc_His_kin-like_C"/>
</dbReference>
<organism evidence="23 24">
    <name type="scientific">Psychrosphaera ytuae</name>
    <dbReference type="NCBI Taxonomy" id="2820710"/>
    <lineage>
        <taxon>Bacteria</taxon>
        <taxon>Pseudomonadati</taxon>
        <taxon>Pseudomonadota</taxon>
        <taxon>Gammaproteobacteria</taxon>
        <taxon>Alteromonadales</taxon>
        <taxon>Pseudoalteromonadaceae</taxon>
        <taxon>Psychrosphaera</taxon>
    </lineage>
</organism>
<evidence type="ECO:0000256" key="13">
    <source>
        <dbReference type="ARBA" id="ARBA00023136"/>
    </source>
</evidence>
<dbReference type="CDD" id="cd00082">
    <property type="entry name" value="HisKA"/>
    <property type="match status" value="1"/>
</dbReference>
<comment type="subunit">
    <text evidence="14">At low DSF concentrations, interacts with RpfF.</text>
</comment>
<evidence type="ECO:0000256" key="2">
    <source>
        <dbReference type="ARBA" id="ARBA00004651"/>
    </source>
</evidence>
<evidence type="ECO:0000256" key="12">
    <source>
        <dbReference type="ARBA" id="ARBA00023012"/>
    </source>
</evidence>
<dbReference type="InterPro" id="IPR001789">
    <property type="entry name" value="Sig_transdc_resp-reg_receiver"/>
</dbReference>
<dbReference type="Gene3D" id="1.20.120.160">
    <property type="entry name" value="HPT domain"/>
    <property type="match status" value="1"/>
</dbReference>
<comment type="subcellular location">
    <subcellularLocation>
        <location evidence="2">Cell membrane</location>
        <topology evidence="2">Multi-pass membrane protein</topology>
    </subcellularLocation>
</comment>
<dbReference type="PROSITE" id="PS50109">
    <property type="entry name" value="HIS_KIN"/>
    <property type="match status" value="1"/>
</dbReference>
<dbReference type="Proteomes" id="UP000682739">
    <property type="component" value="Chromosome"/>
</dbReference>
<dbReference type="PANTHER" id="PTHR45339:SF1">
    <property type="entry name" value="HYBRID SIGNAL TRANSDUCTION HISTIDINE KINASE J"/>
    <property type="match status" value="1"/>
</dbReference>
<evidence type="ECO:0000256" key="1">
    <source>
        <dbReference type="ARBA" id="ARBA00000085"/>
    </source>
</evidence>
<dbReference type="EMBL" id="CP072110">
    <property type="protein sequence ID" value="QTH63534.1"/>
    <property type="molecule type" value="Genomic_DNA"/>
</dbReference>
<keyword evidence="9" id="KW-0418">Kinase</keyword>
<evidence type="ECO:0000259" key="21">
    <source>
        <dbReference type="PROSITE" id="PS50110"/>
    </source>
</evidence>
<dbReference type="SUPFAM" id="SSF47226">
    <property type="entry name" value="Histidine-containing phosphotransfer domain, HPT domain"/>
    <property type="match status" value="1"/>
</dbReference>
<feature type="transmembrane region" description="Helical" evidence="19">
    <location>
        <begin position="17"/>
        <end position="39"/>
    </location>
</feature>
<evidence type="ECO:0000256" key="7">
    <source>
        <dbReference type="ARBA" id="ARBA00022692"/>
    </source>
</evidence>
<dbReference type="SUPFAM" id="SSF52172">
    <property type="entry name" value="CheY-like"/>
    <property type="match status" value="1"/>
</dbReference>
<dbReference type="InterPro" id="IPR011006">
    <property type="entry name" value="CheY-like_superfamily"/>
</dbReference>
<evidence type="ECO:0000256" key="4">
    <source>
        <dbReference type="ARBA" id="ARBA00022475"/>
    </source>
</evidence>
<evidence type="ECO:0000256" key="16">
    <source>
        <dbReference type="PROSITE-ProRule" id="PRU00110"/>
    </source>
</evidence>
<dbReference type="PRINTS" id="PR00344">
    <property type="entry name" value="BCTRLSENSOR"/>
</dbReference>
<dbReference type="Pfam" id="PF01627">
    <property type="entry name" value="Hpt"/>
    <property type="match status" value="1"/>
</dbReference>
<dbReference type="FunFam" id="1.10.287.130:FF:000002">
    <property type="entry name" value="Two-component osmosensing histidine kinase"/>
    <property type="match status" value="1"/>
</dbReference>
<evidence type="ECO:0000256" key="11">
    <source>
        <dbReference type="ARBA" id="ARBA00022989"/>
    </source>
</evidence>
<feature type="coiled-coil region" evidence="18">
    <location>
        <begin position="233"/>
        <end position="278"/>
    </location>
</feature>
<evidence type="ECO:0000256" key="17">
    <source>
        <dbReference type="PROSITE-ProRule" id="PRU00169"/>
    </source>
</evidence>
<keyword evidence="8" id="KW-0547">Nucleotide-binding</keyword>
<dbReference type="PROSITE" id="PS50110">
    <property type="entry name" value="RESPONSE_REGULATORY"/>
    <property type="match status" value="1"/>
</dbReference>
<proteinExistence type="predicted"/>
<evidence type="ECO:0000256" key="6">
    <source>
        <dbReference type="ARBA" id="ARBA00022679"/>
    </source>
</evidence>
<feature type="domain" description="Response regulatory" evidence="21">
    <location>
        <begin position="677"/>
        <end position="798"/>
    </location>
</feature>
<dbReference type="SMART" id="SM00388">
    <property type="entry name" value="HisKA"/>
    <property type="match status" value="1"/>
</dbReference>
<dbReference type="RefSeq" id="WP_208831590.1">
    <property type="nucleotide sequence ID" value="NZ_CP072110.1"/>
</dbReference>
<accession>A0A975DB61</accession>
<dbReference type="CDD" id="cd17546">
    <property type="entry name" value="REC_hyHK_CKI1_RcsC-like"/>
    <property type="match status" value="1"/>
</dbReference>
<dbReference type="Gene3D" id="1.10.287.130">
    <property type="match status" value="1"/>
</dbReference>
<dbReference type="InterPro" id="IPR036097">
    <property type="entry name" value="HisK_dim/P_sf"/>
</dbReference>
<keyword evidence="24" id="KW-1185">Reference proteome</keyword>
<evidence type="ECO:0000256" key="8">
    <source>
        <dbReference type="ARBA" id="ARBA00022741"/>
    </source>
</evidence>
<evidence type="ECO:0000256" key="18">
    <source>
        <dbReference type="SAM" id="Coils"/>
    </source>
</evidence>
<keyword evidence="13 19" id="KW-0472">Membrane</keyword>
<evidence type="ECO:0000259" key="20">
    <source>
        <dbReference type="PROSITE" id="PS50109"/>
    </source>
</evidence>
<feature type="domain" description="Histidine kinase" evidence="20">
    <location>
        <begin position="285"/>
        <end position="511"/>
    </location>
</feature>
<dbReference type="PROSITE" id="PS51257">
    <property type="entry name" value="PROKAR_LIPOPROTEIN"/>
    <property type="match status" value="1"/>
</dbReference>
<keyword evidence="7 19" id="KW-0812">Transmembrane</keyword>
<evidence type="ECO:0000259" key="22">
    <source>
        <dbReference type="PROSITE" id="PS50894"/>
    </source>
</evidence>
<gene>
    <name evidence="23" type="ORF">J1N51_12500</name>
</gene>
<evidence type="ECO:0000256" key="14">
    <source>
        <dbReference type="ARBA" id="ARBA00064003"/>
    </source>
</evidence>
<dbReference type="FunFam" id="3.30.565.10:FF:000010">
    <property type="entry name" value="Sensor histidine kinase RcsC"/>
    <property type="match status" value="1"/>
</dbReference>
<name>A0A975DB61_9GAMM</name>
<dbReference type="SUPFAM" id="SSF55874">
    <property type="entry name" value="ATPase domain of HSP90 chaperone/DNA topoisomerase II/histidine kinase"/>
    <property type="match status" value="1"/>
</dbReference>
<evidence type="ECO:0000256" key="10">
    <source>
        <dbReference type="ARBA" id="ARBA00022840"/>
    </source>
</evidence>
<reference evidence="23" key="1">
    <citation type="submission" date="2021-03" db="EMBL/GenBank/DDBJ databases">
        <title>Description of Psychrosphaera ytuae sp. nov. isolated from deep sea sediment of South China Sea.</title>
        <authorList>
            <person name="Zhang J."/>
            <person name="Xu X.-D."/>
        </authorList>
    </citation>
    <scope>NUCLEOTIDE SEQUENCE</scope>
    <source>
        <strain evidence="23">MTZ26</strain>
    </source>
</reference>
<feature type="modified residue" description="4-aspartylphosphate" evidence="17">
    <location>
        <position position="726"/>
    </location>
</feature>
<keyword evidence="12" id="KW-0902">Two-component regulatory system</keyword>
<dbReference type="CDD" id="cd16922">
    <property type="entry name" value="HATPase_EvgS-ArcB-TorS-like"/>
    <property type="match status" value="1"/>
</dbReference>
<dbReference type="InterPro" id="IPR003661">
    <property type="entry name" value="HisK_dim/P_dom"/>
</dbReference>
<dbReference type="PANTHER" id="PTHR45339">
    <property type="entry name" value="HYBRID SIGNAL TRANSDUCTION HISTIDINE KINASE J"/>
    <property type="match status" value="1"/>
</dbReference>
<feature type="transmembrane region" description="Helical" evidence="19">
    <location>
        <begin position="158"/>
        <end position="183"/>
    </location>
</feature>
<feature type="domain" description="HPt" evidence="22">
    <location>
        <begin position="840"/>
        <end position="937"/>
    </location>
</feature>
<evidence type="ECO:0000256" key="5">
    <source>
        <dbReference type="ARBA" id="ARBA00022553"/>
    </source>
</evidence>
<dbReference type="KEGG" id="psym:J1N51_12500"/>
<dbReference type="InterPro" id="IPR036641">
    <property type="entry name" value="HPT_dom_sf"/>
</dbReference>
<evidence type="ECO:0000256" key="9">
    <source>
        <dbReference type="ARBA" id="ARBA00022777"/>
    </source>
</evidence>
<evidence type="ECO:0000256" key="15">
    <source>
        <dbReference type="ARBA" id="ARBA00068150"/>
    </source>
</evidence>
<protein>
    <recommendedName>
        <fullName evidence="15">Sensory/regulatory protein RpfC</fullName>
        <ecNumber evidence="3">2.7.13.3</ecNumber>
    </recommendedName>
</protein>
<dbReference type="PROSITE" id="PS50894">
    <property type="entry name" value="HPT"/>
    <property type="match status" value="1"/>
</dbReference>
<dbReference type="InterPro" id="IPR036890">
    <property type="entry name" value="HATPase_C_sf"/>
</dbReference>
<dbReference type="Pfam" id="PF00512">
    <property type="entry name" value="HisKA"/>
    <property type="match status" value="1"/>
</dbReference>
<comment type="catalytic activity">
    <reaction evidence="1">
        <text>ATP + protein L-histidine = ADP + protein N-phospho-L-histidine.</text>
        <dbReference type="EC" id="2.7.13.3"/>
    </reaction>
</comment>
<keyword evidence="11 19" id="KW-1133">Transmembrane helix</keyword>
<dbReference type="SMART" id="SM00448">
    <property type="entry name" value="REC"/>
    <property type="match status" value="1"/>
</dbReference>
<dbReference type="Gene3D" id="3.30.565.10">
    <property type="entry name" value="Histidine kinase-like ATPase, C-terminal domain"/>
    <property type="match status" value="1"/>
</dbReference>